<organism evidence="1">
    <name type="scientific">Rhizophora mucronata</name>
    <name type="common">Asiatic mangrove</name>
    <dbReference type="NCBI Taxonomy" id="61149"/>
    <lineage>
        <taxon>Eukaryota</taxon>
        <taxon>Viridiplantae</taxon>
        <taxon>Streptophyta</taxon>
        <taxon>Embryophyta</taxon>
        <taxon>Tracheophyta</taxon>
        <taxon>Spermatophyta</taxon>
        <taxon>Magnoliopsida</taxon>
        <taxon>eudicotyledons</taxon>
        <taxon>Gunneridae</taxon>
        <taxon>Pentapetalae</taxon>
        <taxon>rosids</taxon>
        <taxon>fabids</taxon>
        <taxon>Malpighiales</taxon>
        <taxon>Rhizophoraceae</taxon>
        <taxon>Rhizophora</taxon>
    </lineage>
</organism>
<name>A0A2P2PBM5_RHIMU</name>
<proteinExistence type="predicted"/>
<sequence length="28" mass="3182">MIITLHRSSLTKIKKIKTTTCDQPTPLI</sequence>
<dbReference type="AlphaFoldDB" id="A0A2P2PBM5"/>
<protein>
    <submittedName>
        <fullName evidence="1">Uncharacterized protein</fullName>
    </submittedName>
</protein>
<accession>A0A2P2PBM5</accession>
<reference evidence="1" key="1">
    <citation type="submission" date="2018-02" db="EMBL/GenBank/DDBJ databases">
        <title>Rhizophora mucronata_Transcriptome.</title>
        <authorList>
            <person name="Meera S.P."/>
            <person name="Sreeshan A."/>
            <person name="Augustine A."/>
        </authorList>
    </citation>
    <scope>NUCLEOTIDE SEQUENCE</scope>
    <source>
        <tissue evidence="1">Leaf</tissue>
    </source>
</reference>
<dbReference type="EMBL" id="GGEC01071615">
    <property type="protein sequence ID" value="MBX52099.1"/>
    <property type="molecule type" value="Transcribed_RNA"/>
</dbReference>
<evidence type="ECO:0000313" key="1">
    <source>
        <dbReference type="EMBL" id="MBX52099.1"/>
    </source>
</evidence>